<feature type="short sequence motif" description="GXSXG" evidence="4">
    <location>
        <begin position="44"/>
        <end position="48"/>
    </location>
</feature>
<evidence type="ECO:0000256" key="3">
    <source>
        <dbReference type="ARBA" id="ARBA00023098"/>
    </source>
</evidence>
<feature type="active site" description="Nucleophile" evidence="4">
    <location>
        <position position="46"/>
    </location>
</feature>
<keyword evidence="1 4" id="KW-0378">Hydrolase</keyword>
<dbReference type="EMBL" id="JACOPJ010000006">
    <property type="protein sequence ID" value="MBC5698411.1"/>
    <property type="molecule type" value="Genomic_DNA"/>
</dbReference>
<dbReference type="InterPro" id="IPR002641">
    <property type="entry name" value="PNPLA_dom"/>
</dbReference>
<reference evidence="6 7" key="1">
    <citation type="submission" date="2020-08" db="EMBL/GenBank/DDBJ databases">
        <title>Genome public.</title>
        <authorList>
            <person name="Liu C."/>
            <person name="Sun Q."/>
        </authorList>
    </citation>
    <scope>NUCLEOTIDE SEQUENCE [LARGE SCALE GENOMIC DNA]</scope>
    <source>
        <strain evidence="6 7">NSJ-67</strain>
    </source>
</reference>
<keyword evidence="3 4" id="KW-0443">Lipid metabolism</keyword>
<dbReference type="PANTHER" id="PTHR14226">
    <property type="entry name" value="NEUROPATHY TARGET ESTERASE/SWISS CHEESE D.MELANOGASTER"/>
    <property type="match status" value="1"/>
</dbReference>
<feature type="short sequence motif" description="GXGXXG" evidence="4">
    <location>
        <begin position="17"/>
        <end position="22"/>
    </location>
</feature>
<dbReference type="Pfam" id="PF01734">
    <property type="entry name" value="Patatin"/>
    <property type="match status" value="1"/>
</dbReference>
<accession>A0ABR7GVV3</accession>
<dbReference type="InterPro" id="IPR016035">
    <property type="entry name" value="Acyl_Trfase/lysoPLipase"/>
</dbReference>
<keyword evidence="2 4" id="KW-0442">Lipid degradation</keyword>
<dbReference type="PANTHER" id="PTHR14226:SF57">
    <property type="entry name" value="BLR7027 PROTEIN"/>
    <property type="match status" value="1"/>
</dbReference>
<feature type="short sequence motif" description="DGA/G" evidence="4">
    <location>
        <begin position="188"/>
        <end position="190"/>
    </location>
</feature>
<evidence type="ECO:0000256" key="2">
    <source>
        <dbReference type="ARBA" id="ARBA00022963"/>
    </source>
</evidence>
<keyword evidence="7" id="KW-1185">Reference proteome</keyword>
<dbReference type="Proteomes" id="UP000615961">
    <property type="component" value="Unassembled WGS sequence"/>
</dbReference>
<gene>
    <name evidence="6" type="ORF">H8S25_08750</name>
</gene>
<dbReference type="SUPFAM" id="SSF52151">
    <property type="entry name" value="FabD/lysophospholipase-like"/>
    <property type="match status" value="1"/>
</dbReference>
<evidence type="ECO:0000256" key="1">
    <source>
        <dbReference type="ARBA" id="ARBA00022801"/>
    </source>
</evidence>
<sequence length="391" mass="44688">MKPVIDTTKEYGLVLEGGGAKGAWQIGAWKALKEAGVKIRGVAGTSVGALNGALICMGDLERAENLWKNIEYSQVMDVNDERMQSLFDKARMTPEFLRETLKDIFRTLGEGGMDITPLRHLIEENIDEEAIRKSPVDFYSCTFSLTDWKEMDVDMKSVPDGQMKDMLLASSYLPVFKNEKLHGKTYVDGGTTNVLPMNVLLEQGYRDLILLRIYGVGIEKRVEIPEDVTILEIGPKVSLGSVLQFDSKKSRRNLRMGYFDTMKAIYGLEGEIYYIEQTGEECYYLNKLVQVKPELQRELLERARVECPGGQELRAYVERLLPLLAEKLKLPREWSYRELYLKMLEQTARALKVPRYWICTPESLLAEAEKRAEEKGMPDSMPEYGRLILNR</sequence>
<dbReference type="CDD" id="cd07209">
    <property type="entry name" value="Pat_hypo_Ecoli_Z1214_like"/>
    <property type="match status" value="1"/>
</dbReference>
<dbReference type="PROSITE" id="PS51635">
    <property type="entry name" value="PNPLA"/>
    <property type="match status" value="1"/>
</dbReference>
<feature type="domain" description="PNPLA" evidence="5">
    <location>
        <begin position="13"/>
        <end position="201"/>
    </location>
</feature>
<evidence type="ECO:0000259" key="5">
    <source>
        <dbReference type="PROSITE" id="PS51635"/>
    </source>
</evidence>
<dbReference type="Gene3D" id="3.40.1090.10">
    <property type="entry name" value="Cytosolic phospholipase A2 catalytic domain"/>
    <property type="match status" value="1"/>
</dbReference>
<dbReference type="RefSeq" id="WP_186872890.1">
    <property type="nucleotide sequence ID" value="NZ_JACOPJ010000006.1"/>
</dbReference>
<evidence type="ECO:0000313" key="7">
    <source>
        <dbReference type="Proteomes" id="UP000615961"/>
    </source>
</evidence>
<protein>
    <submittedName>
        <fullName evidence="6">Patatin-like phospholipase family protein</fullName>
    </submittedName>
</protein>
<evidence type="ECO:0000256" key="4">
    <source>
        <dbReference type="PROSITE-ProRule" id="PRU01161"/>
    </source>
</evidence>
<comment type="caution">
    <text evidence="6">The sequence shown here is derived from an EMBL/GenBank/DDBJ whole genome shotgun (WGS) entry which is preliminary data.</text>
</comment>
<dbReference type="InterPro" id="IPR050301">
    <property type="entry name" value="NTE"/>
</dbReference>
<name>A0ABR7GVV3_9FIRM</name>
<proteinExistence type="predicted"/>
<organism evidence="6 7">
    <name type="scientific">Roseburia difficilis</name>
    <dbReference type="NCBI Taxonomy" id="2763060"/>
    <lineage>
        <taxon>Bacteria</taxon>
        <taxon>Bacillati</taxon>
        <taxon>Bacillota</taxon>
        <taxon>Clostridia</taxon>
        <taxon>Lachnospirales</taxon>
        <taxon>Lachnospiraceae</taxon>
        <taxon>Roseburia</taxon>
    </lineage>
</organism>
<feature type="active site" description="Proton acceptor" evidence="4">
    <location>
        <position position="188"/>
    </location>
</feature>
<evidence type="ECO:0000313" key="6">
    <source>
        <dbReference type="EMBL" id="MBC5698411.1"/>
    </source>
</evidence>